<dbReference type="Gene3D" id="1.10.1740.10">
    <property type="match status" value="1"/>
</dbReference>
<dbReference type="GO" id="GO:0016987">
    <property type="term" value="F:sigma factor activity"/>
    <property type="evidence" value="ECO:0007669"/>
    <property type="project" value="UniProtKB-KW"/>
</dbReference>
<keyword evidence="4" id="KW-0731">Sigma factor</keyword>
<keyword evidence="5" id="KW-0804">Transcription</keyword>
<protein>
    <recommendedName>
        <fullName evidence="2">RNA polymerase sigma factor SigS</fullName>
    </recommendedName>
</protein>
<evidence type="ECO:0000256" key="6">
    <source>
        <dbReference type="ARBA" id="ARBA00024701"/>
    </source>
</evidence>
<dbReference type="InterPro" id="IPR000792">
    <property type="entry name" value="Tscrpt_reg_LuxR_C"/>
</dbReference>
<evidence type="ECO:0000256" key="1">
    <source>
        <dbReference type="ARBA" id="ARBA00007788"/>
    </source>
</evidence>
<dbReference type="OrthoDB" id="663247at2"/>
<dbReference type="InterPro" id="IPR007627">
    <property type="entry name" value="RNA_pol_sigma70_r2"/>
</dbReference>
<dbReference type="Pfam" id="PF04542">
    <property type="entry name" value="Sigma70_r2"/>
    <property type="match status" value="1"/>
</dbReference>
<keyword evidence="9" id="KW-1185">Reference proteome</keyword>
<dbReference type="KEGG" id="pseg:D3H65_23395"/>
<comment type="similarity">
    <text evidence="1">Belongs to the sigma-70 factor family.</text>
</comment>
<gene>
    <name evidence="8" type="ORF">D3H65_23395</name>
</gene>
<dbReference type="GO" id="GO:0003677">
    <property type="term" value="F:DNA binding"/>
    <property type="evidence" value="ECO:0007669"/>
    <property type="project" value="InterPro"/>
</dbReference>
<dbReference type="SUPFAM" id="SSF88946">
    <property type="entry name" value="Sigma2 domain of RNA polymerase sigma factors"/>
    <property type="match status" value="1"/>
</dbReference>
<dbReference type="Gene3D" id="1.10.10.10">
    <property type="entry name" value="Winged helix-like DNA-binding domain superfamily/Winged helix DNA-binding domain"/>
    <property type="match status" value="1"/>
</dbReference>
<dbReference type="PANTHER" id="PTHR43133:SF46">
    <property type="entry name" value="RNA POLYMERASE SIGMA-70 FACTOR ECF SUBFAMILY"/>
    <property type="match status" value="1"/>
</dbReference>
<evidence type="ECO:0000313" key="9">
    <source>
        <dbReference type="Proteomes" id="UP000263900"/>
    </source>
</evidence>
<feature type="domain" description="HTH luxR-type" evidence="7">
    <location>
        <begin position="122"/>
        <end position="177"/>
    </location>
</feature>
<dbReference type="RefSeq" id="WP_119052634.1">
    <property type="nucleotide sequence ID" value="NZ_CP032157.1"/>
</dbReference>
<dbReference type="InterPro" id="IPR036388">
    <property type="entry name" value="WH-like_DNA-bd_sf"/>
</dbReference>
<dbReference type="SMART" id="SM00421">
    <property type="entry name" value="HTH_LUXR"/>
    <property type="match status" value="1"/>
</dbReference>
<organism evidence="8 9">
    <name type="scientific">Paraflavitalea soli</name>
    <dbReference type="NCBI Taxonomy" id="2315862"/>
    <lineage>
        <taxon>Bacteria</taxon>
        <taxon>Pseudomonadati</taxon>
        <taxon>Bacteroidota</taxon>
        <taxon>Chitinophagia</taxon>
        <taxon>Chitinophagales</taxon>
        <taxon>Chitinophagaceae</taxon>
        <taxon>Paraflavitalea</taxon>
    </lineage>
</organism>
<dbReference type="NCBIfam" id="TIGR02937">
    <property type="entry name" value="sigma70-ECF"/>
    <property type="match status" value="1"/>
</dbReference>
<dbReference type="PANTHER" id="PTHR43133">
    <property type="entry name" value="RNA POLYMERASE ECF-TYPE SIGMA FACTO"/>
    <property type="match status" value="1"/>
</dbReference>
<evidence type="ECO:0000256" key="4">
    <source>
        <dbReference type="ARBA" id="ARBA00023082"/>
    </source>
</evidence>
<dbReference type="GO" id="GO:0006352">
    <property type="term" value="P:DNA-templated transcription initiation"/>
    <property type="evidence" value="ECO:0007669"/>
    <property type="project" value="InterPro"/>
</dbReference>
<proteinExistence type="inferred from homology"/>
<dbReference type="InterPro" id="IPR016032">
    <property type="entry name" value="Sig_transdc_resp-reg_C-effctor"/>
</dbReference>
<evidence type="ECO:0000259" key="7">
    <source>
        <dbReference type="SMART" id="SM00421"/>
    </source>
</evidence>
<name>A0A3B7MSC9_9BACT</name>
<evidence type="ECO:0000256" key="5">
    <source>
        <dbReference type="ARBA" id="ARBA00023163"/>
    </source>
</evidence>
<dbReference type="InterPro" id="IPR013325">
    <property type="entry name" value="RNA_pol_sigma_r2"/>
</dbReference>
<dbReference type="Pfam" id="PF08281">
    <property type="entry name" value="Sigma70_r4_2"/>
    <property type="match status" value="1"/>
</dbReference>
<evidence type="ECO:0000256" key="2">
    <source>
        <dbReference type="ARBA" id="ARBA00021245"/>
    </source>
</evidence>
<comment type="function">
    <text evidence="6">Sigma factors are initiation factors that promote the attachment of RNA polymerase to specific initiation sites and are then released. Sigma-S contributes to the protection against external stress, thus playing a role in cellular fitness and survival.</text>
</comment>
<evidence type="ECO:0000313" key="8">
    <source>
        <dbReference type="EMBL" id="AXY76757.1"/>
    </source>
</evidence>
<accession>A0A3B7MSC9</accession>
<dbReference type="InterPro" id="IPR039425">
    <property type="entry name" value="RNA_pol_sigma-70-like"/>
</dbReference>
<dbReference type="PRINTS" id="PR00038">
    <property type="entry name" value="HTHLUXR"/>
</dbReference>
<dbReference type="SUPFAM" id="SSF46894">
    <property type="entry name" value="C-terminal effector domain of the bipartite response regulators"/>
    <property type="match status" value="1"/>
</dbReference>
<dbReference type="InterPro" id="IPR013249">
    <property type="entry name" value="RNA_pol_sigma70_r4_t2"/>
</dbReference>
<keyword evidence="3" id="KW-0805">Transcription regulation</keyword>
<dbReference type="InterPro" id="IPR014284">
    <property type="entry name" value="RNA_pol_sigma-70_dom"/>
</dbReference>
<dbReference type="Proteomes" id="UP000263900">
    <property type="component" value="Chromosome"/>
</dbReference>
<sequence>MDRALINSIRKGDELAFRQAYDLFHEKLYAYFLQKTKSDDISEELVQLTFIKFWRYRHKLNAALPLSWQLFRIAKTSMIDILRRHAANRTVSFQVIEQTDIPEEAPHYSADDNKLTAIMNSLAHLSPMRRRIIGFRLEGLSNKEIADSLSISKKTVENQINRAVREIRKMNEYISILALLMLWP</sequence>
<dbReference type="EMBL" id="CP032157">
    <property type="protein sequence ID" value="AXY76757.1"/>
    <property type="molecule type" value="Genomic_DNA"/>
</dbReference>
<reference evidence="8 9" key="1">
    <citation type="submission" date="2018-09" db="EMBL/GenBank/DDBJ databases">
        <title>Genome sequencing of strain 6GH32-13.</title>
        <authorList>
            <person name="Weon H.-Y."/>
            <person name="Heo J."/>
            <person name="Kwon S.-W."/>
        </authorList>
    </citation>
    <scope>NUCLEOTIDE SEQUENCE [LARGE SCALE GENOMIC DNA]</scope>
    <source>
        <strain evidence="8 9">5GH32-13</strain>
    </source>
</reference>
<dbReference type="AlphaFoldDB" id="A0A3B7MSC9"/>
<evidence type="ECO:0000256" key="3">
    <source>
        <dbReference type="ARBA" id="ARBA00023015"/>
    </source>
</evidence>